<proteinExistence type="predicted"/>
<gene>
    <name evidence="2" type="ORF">MICPUCDRAFT_19146</name>
</gene>
<dbReference type="GO" id="GO:0000175">
    <property type="term" value="F:3'-5'-RNA exonuclease activity"/>
    <property type="evidence" value="ECO:0007669"/>
    <property type="project" value="TreeGrafter"/>
</dbReference>
<dbReference type="Pfam" id="PF03372">
    <property type="entry name" value="Exo_endo_phos"/>
    <property type="match status" value="1"/>
</dbReference>
<dbReference type="InterPro" id="IPR036691">
    <property type="entry name" value="Endo/exonu/phosph_ase_sf"/>
</dbReference>
<dbReference type="GeneID" id="9685819"/>
<accession>C1MXE5</accession>
<dbReference type="eggNOG" id="KOG2338">
    <property type="taxonomic scope" value="Eukaryota"/>
</dbReference>
<dbReference type="AlphaFoldDB" id="C1MXE5"/>
<reference evidence="2 3" key="1">
    <citation type="journal article" date="2009" name="Science">
        <title>Green evolution and dynamic adaptations revealed by genomes of the marine picoeukaryotes Micromonas.</title>
        <authorList>
            <person name="Worden A.Z."/>
            <person name="Lee J.H."/>
            <person name="Mock T."/>
            <person name="Rouze P."/>
            <person name="Simmons M.P."/>
            <person name="Aerts A.L."/>
            <person name="Allen A.E."/>
            <person name="Cuvelier M.L."/>
            <person name="Derelle E."/>
            <person name="Everett M.V."/>
            <person name="Foulon E."/>
            <person name="Grimwood J."/>
            <person name="Gundlach H."/>
            <person name="Henrissat B."/>
            <person name="Napoli C."/>
            <person name="McDonald S.M."/>
            <person name="Parker M.S."/>
            <person name="Rombauts S."/>
            <person name="Salamov A."/>
            <person name="Von Dassow P."/>
            <person name="Badger J.H."/>
            <person name="Coutinho P.M."/>
            <person name="Demir E."/>
            <person name="Dubchak I."/>
            <person name="Gentemann C."/>
            <person name="Eikrem W."/>
            <person name="Gready J.E."/>
            <person name="John U."/>
            <person name="Lanier W."/>
            <person name="Lindquist E.A."/>
            <person name="Lucas S."/>
            <person name="Mayer K.F."/>
            <person name="Moreau H."/>
            <person name="Not F."/>
            <person name="Otillar R."/>
            <person name="Panaud O."/>
            <person name="Pangilinan J."/>
            <person name="Paulsen I."/>
            <person name="Piegu B."/>
            <person name="Poliakov A."/>
            <person name="Robbens S."/>
            <person name="Schmutz J."/>
            <person name="Toulza E."/>
            <person name="Wyss T."/>
            <person name="Zelensky A."/>
            <person name="Zhou K."/>
            <person name="Armbrust E.V."/>
            <person name="Bhattacharya D."/>
            <person name="Goodenough U.W."/>
            <person name="Van de Peer Y."/>
            <person name="Grigoriev I.V."/>
        </authorList>
    </citation>
    <scope>NUCLEOTIDE SEQUENCE [LARGE SCALE GENOMIC DNA]</scope>
    <source>
        <strain evidence="2 3">CCMP1545</strain>
    </source>
</reference>
<dbReference type="OMA" id="NDCWTVE"/>
<evidence type="ECO:0000313" key="3">
    <source>
        <dbReference type="Proteomes" id="UP000001876"/>
    </source>
</evidence>
<evidence type="ECO:0000313" key="2">
    <source>
        <dbReference type="EMBL" id="EEH55449.1"/>
    </source>
</evidence>
<organism evidence="3">
    <name type="scientific">Micromonas pusilla (strain CCMP1545)</name>
    <name type="common">Picoplanktonic green alga</name>
    <dbReference type="NCBI Taxonomy" id="564608"/>
    <lineage>
        <taxon>Eukaryota</taxon>
        <taxon>Viridiplantae</taxon>
        <taxon>Chlorophyta</taxon>
        <taxon>Mamiellophyceae</taxon>
        <taxon>Mamiellales</taxon>
        <taxon>Mamiellaceae</taxon>
        <taxon>Micromonas</taxon>
    </lineage>
</organism>
<sequence length="323" mass="35600">VMSYNLLADSHVWKHRAELYRGTRDDLLAWAPRLRGIAREVKLLRPDVLGVQECEDFDGVSRALASDGYEGLHAPRSGEKLDGSSVFYDSTKFECVGFEAIDFSTSGLMHNAAAIARLRPIRGDGPPIVVGCVHLLFNPQRGDKKLGQLRVFIDRVEANRAAMAETSDRTPRAMLLGDFNAEPGSDLYRFVSRGVLDVTRVNRREMSGVLDAGARAYDDVGMDRHDARQVRDMMTALEGNRGRVAHSMRGKLVSAYASVNGGTEPRATSCHGKFTGTVDYVFLGDGVHARRVLMPPSAPTRGIPNEEYPSDHFSVVADVFFDE</sequence>
<protein>
    <submittedName>
        <fullName evidence="2">Predicted protein</fullName>
    </submittedName>
</protein>
<feature type="non-terminal residue" evidence="2">
    <location>
        <position position="1"/>
    </location>
</feature>
<dbReference type="Gene3D" id="3.60.10.10">
    <property type="entry name" value="Endonuclease/exonuclease/phosphatase"/>
    <property type="match status" value="1"/>
</dbReference>
<dbReference type="KEGG" id="mpp:MICPUCDRAFT_19146"/>
<name>C1MXE5_MICPC</name>
<dbReference type="PANTHER" id="PTHR12121:SF74">
    <property type="entry name" value="CARBON CATABOLITE REPRESSOR PROTEIN 4 HOMOLOG 5"/>
    <property type="match status" value="1"/>
</dbReference>
<dbReference type="EMBL" id="GG663742">
    <property type="protein sequence ID" value="EEH55449.1"/>
    <property type="molecule type" value="Genomic_DNA"/>
</dbReference>
<evidence type="ECO:0000259" key="1">
    <source>
        <dbReference type="Pfam" id="PF03372"/>
    </source>
</evidence>
<feature type="domain" description="Endonuclease/exonuclease/phosphatase" evidence="1">
    <location>
        <begin position="2"/>
        <end position="312"/>
    </location>
</feature>
<dbReference type="SUPFAM" id="SSF56219">
    <property type="entry name" value="DNase I-like"/>
    <property type="match status" value="1"/>
</dbReference>
<keyword evidence="3" id="KW-1185">Reference proteome</keyword>
<dbReference type="Proteomes" id="UP000001876">
    <property type="component" value="Unassembled WGS sequence"/>
</dbReference>
<dbReference type="RefSeq" id="XP_003060680.1">
    <property type="nucleotide sequence ID" value="XM_003060634.1"/>
</dbReference>
<dbReference type="PANTHER" id="PTHR12121">
    <property type="entry name" value="CARBON CATABOLITE REPRESSOR PROTEIN 4"/>
    <property type="match status" value="1"/>
</dbReference>
<dbReference type="InterPro" id="IPR005135">
    <property type="entry name" value="Endo/exonuclease/phosphatase"/>
</dbReference>
<dbReference type="OrthoDB" id="497642at2759"/>
<dbReference type="InterPro" id="IPR050410">
    <property type="entry name" value="CCR4/nocturin_mRNA_transcr"/>
</dbReference>